<proteinExistence type="predicted"/>
<feature type="region of interest" description="Disordered" evidence="1">
    <location>
        <begin position="280"/>
        <end position="339"/>
    </location>
</feature>
<feature type="compositionally biased region" description="Acidic residues" evidence="1">
    <location>
        <begin position="319"/>
        <end position="333"/>
    </location>
</feature>
<dbReference type="Proteomes" id="UP000469558">
    <property type="component" value="Unassembled WGS sequence"/>
</dbReference>
<feature type="region of interest" description="Disordered" evidence="1">
    <location>
        <begin position="156"/>
        <end position="192"/>
    </location>
</feature>
<reference evidence="2 3" key="1">
    <citation type="submission" date="2018-05" db="EMBL/GenBank/DDBJ databases">
        <title>Genome sequencing and assembly of the regulated plant pathogen Lachnellula willkommii and related sister species for the development of diagnostic species identification markers.</title>
        <authorList>
            <person name="Giroux E."/>
            <person name="Bilodeau G."/>
        </authorList>
    </citation>
    <scope>NUCLEOTIDE SEQUENCE [LARGE SCALE GENOMIC DNA]</scope>
    <source>
        <strain evidence="2 3">CBS 268.59</strain>
    </source>
</reference>
<accession>A0A8T9BZZ8</accession>
<gene>
    <name evidence="2" type="ORF">LSUE1_G009301</name>
</gene>
<evidence type="ECO:0000256" key="1">
    <source>
        <dbReference type="SAM" id="MobiDB-lite"/>
    </source>
</evidence>
<name>A0A8T9BZZ8_9HELO</name>
<evidence type="ECO:0000313" key="3">
    <source>
        <dbReference type="Proteomes" id="UP000469558"/>
    </source>
</evidence>
<dbReference type="AlphaFoldDB" id="A0A8T9BZZ8"/>
<organism evidence="2 3">
    <name type="scientific">Lachnellula suecica</name>
    <dbReference type="NCBI Taxonomy" id="602035"/>
    <lineage>
        <taxon>Eukaryota</taxon>
        <taxon>Fungi</taxon>
        <taxon>Dikarya</taxon>
        <taxon>Ascomycota</taxon>
        <taxon>Pezizomycotina</taxon>
        <taxon>Leotiomycetes</taxon>
        <taxon>Helotiales</taxon>
        <taxon>Lachnaceae</taxon>
        <taxon>Lachnellula</taxon>
    </lineage>
</organism>
<feature type="region of interest" description="Disordered" evidence="1">
    <location>
        <begin position="113"/>
        <end position="134"/>
    </location>
</feature>
<evidence type="ECO:0000313" key="2">
    <source>
        <dbReference type="EMBL" id="TVY62885.1"/>
    </source>
</evidence>
<protein>
    <submittedName>
        <fullName evidence="2">Uncharacterized protein</fullName>
    </submittedName>
</protein>
<dbReference type="OrthoDB" id="5343576at2759"/>
<feature type="compositionally biased region" description="Basic and acidic residues" evidence="1">
    <location>
        <begin position="451"/>
        <end position="483"/>
    </location>
</feature>
<comment type="caution">
    <text evidence="2">The sequence shown here is derived from an EMBL/GenBank/DDBJ whole genome shotgun (WGS) entry which is preliminary data.</text>
</comment>
<feature type="compositionally biased region" description="Low complexity" evidence="1">
    <location>
        <begin position="121"/>
        <end position="130"/>
    </location>
</feature>
<feature type="compositionally biased region" description="Basic and acidic residues" evidence="1">
    <location>
        <begin position="405"/>
        <end position="416"/>
    </location>
</feature>
<feature type="compositionally biased region" description="Basic and acidic residues" evidence="1">
    <location>
        <begin position="298"/>
        <end position="307"/>
    </location>
</feature>
<dbReference type="EMBL" id="QGMK01001870">
    <property type="protein sequence ID" value="TVY62885.1"/>
    <property type="molecule type" value="Genomic_DNA"/>
</dbReference>
<keyword evidence="3" id="KW-1185">Reference proteome</keyword>
<sequence length="537" mass="59044">MPLDDFDYEDLTRTLVENFNILADEVQFLSDRKTILEHKLNYAHSQYQLLADKYAPSDPEISSTLAKLQLPPDLQVTTPDRAGFVPLPQRGVRTSKQQTAVAIRDGRKAALRLSGVGGTTGSTSISGTSSNMRLSARRTSLSTVLEQDFTVPGKKSSLLCPFTRPTKPPSTMGSGRPLTPSDAKDPTPHQSADPICAALYAETMSSPPPSASGSAAKCPIRYLDQHSPEEVARYFETHKHEIPRSHEVCVKRYQRNEDDIRKLDAKYGNLVSMIQGLGQKHQPMLPTGQQEEDEDVELERTSNERVENWANAVSADGVGTEDEPADPEAAEEDRESRFDRPLKEIRVGESPSRPWGISVPIFDPPSEHRPVSPPPAPVSAEHIPKLAGKCPFGHGQVKQEEEEEAVHVEEQEERPTGKCPFGHGQSPEQPTPSKLQEAERPAGKCSFGHGQEPKVEAKQEQYSERSAAKCPVDHGQHTKEAERPPPVVQSQPAFIQPPEVPKVAGGNAPQMIFTGPVFIGYPMDQALAFMQQYNRGA</sequence>
<feature type="region of interest" description="Disordered" evidence="1">
    <location>
        <begin position="364"/>
        <end position="502"/>
    </location>
</feature>